<name>A0A8K0G3U9_IGNLU</name>
<accession>A0A8K0G3U9</accession>
<evidence type="ECO:0000256" key="1">
    <source>
        <dbReference type="SAM" id="MobiDB-lite"/>
    </source>
</evidence>
<feature type="region of interest" description="Disordered" evidence="1">
    <location>
        <begin position="81"/>
        <end position="106"/>
    </location>
</feature>
<reference evidence="3" key="1">
    <citation type="submission" date="2019-08" db="EMBL/GenBank/DDBJ databases">
        <title>The genome of the North American firefly Photinus pyralis.</title>
        <authorList>
            <consortium name="Photinus pyralis genome working group"/>
            <person name="Fallon T.R."/>
            <person name="Sander Lower S.E."/>
            <person name="Weng J.-K."/>
        </authorList>
    </citation>
    <scope>NUCLEOTIDE SEQUENCE</scope>
    <source>
        <strain evidence="3">TRF0915ILg1</strain>
        <tissue evidence="3">Whole body</tissue>
    </source>
</reference>
<feature type="region of interest" description="Disordered" evidence="1">
    <location>
        <begin position="42"/>
        <end position="68"/>
    </location>
</feature>
<dbReference type="Pfam" id="PF13843">
    <property type="entry name" value="DDE_Tnp_1_7"/>
    <property type="match status" value="1"/>
</dbReference>
<comment type="caution">
    <text evidence="3">The sequence shown here is derived from an EMBL/GenBank/DDBJ whole genome shotgun (WGS) entry which is preliminary data.</text>
</comment>
<dbReference type="EMBL" id="VTPC01090141">
    <property type="protein sequence ID" value="KAF2884713.1"/>
    <property type="molecule type" value="Genomic_DNA"/>
</dbReference>
<dbReference type="InterPro" id="IPR052638">
    <property type="entry name" value="PiggyBac_TE-derived"/>
</dbReference>
<evidence type="ECO:0000259" key="2">
    <source>
        <dbReference type="Pfam" id="PF13843"/>
    </source>
</evidence>
<proteinExistence type="predicted"/>
<feature type="domain" description="PiggyBac transposable element-derived protein" evidence="2">
    <location>
        <begin position="195"/>
        <end position="326"/>
    </location>
</feature>
<gene>
    <name evidence="3" type="ORF">ILUMI_21439</name>
</gene>
<dbReference type="PANTHER" id="PTHR47055:SF3">
    <property type="entry name" value="PHORBOL-ESTER_DAG-TYPE DOMAIN-CONTAINING PROTEIN"/>
    <property type="match status" value="1"/>
</dbReference>
<feature type="compositionally biased region" description="Acidic residues" evidence="1">
    <location>
        <begin position="42"/>
        <end position="54"/>
    </location>
</feature>
<dbReference type="Proteomes" id="UP000801492">
    <property type="component" value="Unassembled WGS sequence"/>
</dbReference>
<sequence>MASVFGWRRPLSTAKVIKIIMENLEEIDVVLDGIVIIPPEDVEDNTDCDSADEETNNHDNSNNNPLTVEGEFYFENNEVRPPAESHEEGDHLANPRGNPVTSTTHTSENHSLEFFQLILCFEMLEDLVKYSCMYVDKKRKPGFELSTDERILLPSGYVSSPRRRMYWEKSEDVHNQLVKKSVALEMINSGKFPNVSIDEAMIPYCGRHGCKQYIRGKPIRFKYKTWVAALMLGYCLQFEIYQERKTAIEKQTMDRGESVVFNFAKLLQQHQHDPHQEFSFYFDNFFSSAKLIRSLGNTRFGATRTVRENRMDTCPLKKLAEMKRLERSENG</sequence>
<dbReference type="GO" id="GO:0043565">
    <property type="term" value="F:sequence-specific DNA binding"/>
    <property type="evidence" value="ECO:0007669"/>
    <property type="project" value="TreeGrafter"/>
</dbReference>
<dbReference type="OrthoDB" id="10057240at2759"/>
<evidence type="ECO:0000313" key="4">
    <source>
        <dbReference type="Proteomes" id="UP000801492"/>
    </source>
</evidence>
<keyword evidence="4" id="KW-1185">Reference proteome</keyword>
<feature type="compositionally biased region" description="Basic and acidic residues" evidence="1">
    <location>
        <begin position="81"/>
        <end position="93"/>
    </location>
</feature>
<evidence type="ECO:0000313" key="3">
    <source>
        <dbReference type="EMBL" id="KAF2884713.1"/>
    </source>
</evidence>
<organism evidence="3 4">
    <name type="scientific">Ignelater luminosus</name>
    <name type="common">Cucubano</name>
    <name type="synonym">Pyrophorus luminosus</name>
    <dbReference type="NCBI Taxonomy" id="2038154"/>
    <lineage>
        <taxon>Eukaryota</taxon>
        <taxon>Metazoa</taxon>
        <taxon>Ecdysozoa</taxon>
        <taxon>Arthropoda</taxon>
        <taxon>Hexapoda</taxon>
        <taxon>Insecta</taxon>
        <taxon>Pterygota</taxon>
        <taxon>Neoptera</taxon>
        <taxon>Endopterygota</taxon>
        <taxon>Coleoptera</taxon>
        <taxon>Polyphaga</taxon>
        <taxon>Elateriformia</taxon>
        <taxon>Elateroidea</taxon>
        <taxon>Elateridae</taxon>
        <taxon>Agrypninae</taxon>
        <taxon>Pyrophorini</taxon>
        <taxon>Ignelater</taxon>
    </lineage>
</organism>
<dbReference type="InterPro" id="IPR029526">
    <property type="entry name" value="PGBD"/>
</dbReference>
<protein>
    <recommendedName>
        <fullName evidence="2">PiggyBac transposable element-derived protein domain-containing protein</fullName>
    </recommendedName>
</protein>
<dbReference type="PANTHER" id="PTHR47055">
    <property type="entry name" value="DDE_TNP_1_7 DOMAIN-CONTAINING PROTEIN"/>
    <property type="match status" value="1"/>
</dbReference>
<dbReference type="AlphaFoldDB" id="A0A8K0G3U9"/>